<sequence>MTDPYDGTPRVLPGSQAAQAVDEVGQFFAGRTEPVPPADIESFVKHKILEYGGDPITAATAGNTASTLAHQNPANAQMVAENVVGMTVADPALAGSKAKTGILNDLKNAKGELSPADQKDIAFRHANSQLQQAGVTDTQSSAALQSSINAYIDQGVSPDLAAAAALAEILAQSMPQADSFSIFGYLSMLVYGDTNYSFKQIETMDVTNHALHTHLANTTYEMPGHKFSLLCTSSIKTSATGEYVRAHTASAHGFYDGLYISMTPKAASLNLVNFKFGTMSFGLGGLLVSFAPLRIYLAIFDSDLVWANRPIKEEKDRRRTWAQVRTAVKKRFTSKQHNVTP</sequence>
<protein>
    <submittedName>
        <fullName evidence="1">Uncharacterized protein</fullName>
    </submittedName>
</protein>
<dbReference type="EMBL" id="AM902716">
    <property type="protein sequence ID" value="CAP41955.1"/>
    <property type="molecule type" value="Genomic_DNA"/>
</dbReference>
<name>A9IGL1_BORPD</name>
<evidence type="ECO:0000313" key="2">
    <source>
        <dbReference type="Proteomes" id="UP000001225"/>
    </source>
</evidence>
<dbReference type="Proteomes" id="UP000001225">
    <property type="component" value="Chromosome"/>
</dbReference>
<reference evidence="1 2" key="1">
    <citation type="journal article" date="2008" name="BMC Genomics">
        <title>The missing link: Bordetella petrii is endowed with both the metabolic versatility of environmental bacteria and virulence traits of pathogenic Bordetellae.</title>
        <authorList>
            <person name="Gross R."/>
            <person name="Guzman C.A."/>
            <person name="Sebaihia M."/>
            <person name="Martins Dos Santos V.A."/>
            <person name="Pieper D.H."/>
            <person name="Koebnik R."/>
            <person name="Lechner M."/>
            <person name="Bartels D."/>
            <person name="Buhrmester J."/>
            <person name="Choudhuri J.V."/>
            <person name="Ebensen T."/>
            <person name="Gaigalat L."/>
            <person name="Herrmann S."/>
            <person name="Khachane A.N."/>
            <person name="Larisch C."/>
            <person name="Link S."/>
            <person name="Linke B."/>
            <person name="Meyer F."/>
            <person name="Mormann S."/>
            <person name="Nakunst D."/>
            <person name="Rueckert C."/>
            <person name="Schneiker-Bekel S."/>
            <person name="Schulze K."/>
            <person name="Vorhoelter F.J."/>
            <person name="Yevsa T."/>
            <person name="Engle J.T."/>
            <person name="Goldman W.E."/>
            <person name="Puehler A."/>
            <person name="Goebel U.B."/>
            <person name="Goesmann A."/>
            <person name="Bloecker H."/>
            <person name="Kaiser O."/>
            <person name="Martinez-Arias R."/>
        </authorList>
    </citation>
    <scope>NUCLEOTIDE SEQUENCE [LARGE SCALE GENOMIC DNA]</scope>
    <source>
        <strain evidence="2">ATCC BAA-461 / DSM 12804 / CCUG 43448 / CIP 107267 / Se-1111R</strain>
    </source>
</reference>
<accession>A9IGL1</accession>
<dbReference type="STRING" id="94624.Bpet1616"/>
<proteinExistence type="predicted"/>
<evidence type="ECO:0000313" key="1">
    <source>
        <dbReference type="EMBL" id="CAP41955.1"/>
    </source>
</evidence>
<keyword evidence="2" id="KW-1185">Reference proteome</keyword>
<dbReference type="AlphaFoldDB" id="A9IGL1"/>
<gene>
    <name evidence="1" type="ordered locus">Bpet1616</name>
</gene>
<organism evidence="1 2">
    <name type="scientific">Bordetella petrii (strain ATCC BAA-461 / DSM 12804 / CCUG 43448 / CIP 107267 / Se-1111R)</name>
    <dbReference type="NCBI Taxonomy" id="340100"/>
    <lineage>
        <taxon>Bacteria</taxon>
        <taxon>Pseudomonadati</taxon>
        <taxon>Pseudomonadota</taxon>
        <taxon>Betaproteobacteria</taxon>
        <taxon>Burkholderiales</taxon>
        <taxon>Alcaligenaceae</taxon>
        <taxon>Bordetella</taxon>
    </lineage>
</organism>
<dbReference type="KEGG" id="bpt:Bpet1616"/>